<evidence type="ECO:0000256" key="1">
    <source>
        <dbReference type="ARBA" id="ARBA00001974"/>
    </source>
</evidence>
<evidence type="ECO:0000313" key="8">
    <source>
        <dbReference type="Proteomes" id="UP000437736"/>
    </source>
</evidence>
<dbReference type="InterPro" id="IPR006076">
    <property type="entry name" value="FAD-dep_OxRdtase"/>
</dbReference>
<feature type="non-terminal residue" evidence="7">
    <location>
        <position position="90"/>
    </location>
</feature>
<feature type="domain" description="FAD dependent oxidoreductase" evidence="6">
    <location>
        <begin position="28"/>
        <end position="90"/>
    </location>
</feature>
<protein>
    <submittedName>
        <fullName evidence="7">FAD-dependent oxidoreductase</fullName>
    </submittedName>
</protein>
<keyword evidence="8" id="KW-1185">Reference proteome</keyword>
<organism evidence="7 8">
    <name type="scientific">Acidiferrimicrobium australe</name>
    <dbReference type="NCBI Taxonomy" id="2664430"/>
    <lineage>
        <taxon>Bacteria</taxon>
        <taxon>Bacillati</taxon>
        <taxon>Actinomycetota</taxon>
        <taxon>Acidimicrobiia</taxon>
        <taxon>Acidimicrobiales</taxon>
        <taxon>Acidimicrobiaceae</taxon>
        <taxon>Acidiferrimicrobium</taxon>
    </lineage>
</organism>
<comment type="similarity">
    <text evidence="2">Belongs to the FAD-dependent glycerol-3-phosphate dehydrogenase family.</text>
</comment>
<evidence type="ECO:0000256" key="5">
    <source>
        <dbReference type="ARBA" id="ARBA00023002"/>
    </source>
</evidence>
<dbReference type="Proteomes" id="UP000437736">
    <property type="component" value="Unassembled WGS sequence"/>
</dbReference>
<evidence type="ECO:0000256" key="4">
    <source>
        <dbReference type="ARBA" id="ARBA00022827"/>
    </source>
</evidence>
<dbReference type="InterPro" id="IPR036188">
    <property type="entry name" value="FAD/NAD-bd_sf"/>
</dbReference>
<dbReference type="PANTHER" id="PTHR11985">
    <property type="entry name" value="GLYCEROL-3-PHOSPHATE DEHYDROGENASE"/>
    <property type="match status" value="1"/>
</dbReference>
<evidence type="ECO:0000259" key="6">
    <source>
        <dbReference type="Pfam" id="PF01266"/>
    </source>
</evidence>
<sequence>MRVPRPLPPPAHFDRAANQRRLVGEEWDVVVVGGGITGCGVALEAVSRGLRTVLVEAGDVASGTSSRSSKLVHGGLRYLSQREFGLVHEA</sequence>
<keyword evidence="5" id="KW-0560">Oxidoreductase</keyword>
<evidence type="ECO:0000313" key="7">
    <source>
        <dbReference type="EMBL" id="MST33409.1"/>
    </source>
</evidence>
<dbReference type="Gene3D" id="3.50.50.60">
    <property type="entry name" value="FAD/NAD(P)-binding domain"/>
    <property type="match status" value="1"/>
</dbReference>
<evidence type="ECO:0000256" key="2">
    <source>
        <dbReference type="ARBA" id="ARBA00007330"/>
    </source>
</evidence>
<dbReference type="InterPro" id="IPR000447">
    <property type="entry name" value="G3P_DH_FAD-dep"/>
</dbReference>
<comment type="cofactor">
    <cofactor evidence="1">
        <name>FAD</name>
        <dbReference type="ChEBI" id="CHEBI:57692"/>
    </cofactor>
</comment>
<keyword evidence="4" id="KW-0274">FAD</keyword>
<evidence type="ECO:0000256" key="3">
    <source>
        <dbReference type="ARBA" id="ARBA00022630"/>
    </source>
</evidence>
<keyword evidence="3" id="KW-0285">Flavoprotein</keyword>
<dbReference type="PRINTS" id="PR01001">
    <property type="entry name" value="FADG3PDH"/>
</dbReference>
<dbReference type="PANTHER" id="PTHR11985:SF35">
    <property type="entry name" value="ANAEROBIC GLYCEROL-3-PHOSPHATE DEHYDROGENASE SUBUNIT A"/>
    <property type="match status" value="1"/>
</dbReference>
<dbReference type="Pfam" id="PF01266">
    <property type="entry name" value="DAO"/>
    <property type="match status" value="1"/>
</dbReference>
<comment type="caution">
    <text evidence="7">The sequence shown here is derived from an EMBL/GenBank/DDBJ whole genome shotgun (WGS) entry which is preliminary data.</text>
</comment>
<dbReference type="EMBL" id="WJHE01000582">
    <property type="protein sequence ID" value="MST33409.1"/>
    <property type="molecule type" value="Genomic_DNA"/>
</dbReference>
<gene>
    <name evidence="7" type="ORF">GHK86_11855</name>
</gene>
<proteinExistence type="inferred from homology"/>
<dbReference type="SUPFAM" id="SSF51905">
    <property type="entry name" value="FAD/NAD(P)-binding domain"/>
    <property type="match status" value="1"/>
</dbReference>
<accession>A0ABW9QUN9</accession>
<reference evidence="7 8" key="1">
    <citation type="submission" date="2019-11" db="EMBL/GenBank/DDBJ databases">
        <title>Acidiferrimicrobium australis gen. nov., sp. nov., an acidophilic and obligately heterotrophic, member of the Actinobacteria that catalyses dissimilatory oxido- reduction of iron isolated from metal-rich acidic water in Chile.</title>
        <authorList>
            <person name="Gonzalez D."/>
            <person name="Huber K."/>
            <person name="Hedrich S."/>
            <person name="Rojas-Villalobos C."/>
            <person name="Quatrini R."/>
            <person name="Dinamarca M.A."/>
            <person name="Schwarz A."/>
            <person name="Canales C."/>
            <person name="Nancucheo I."/>
        </authorList>
    </citation>
    <scope>NUCLEOTIDE SEQUENCE [LARGE SCALE GENOMIC DNA]</scope>
    <source>
        <strain evidence="7 8">USS-CCA1</strain>
    </source>
</reference>
<name>A0ABW9QUN9_9ACTN</name>